<name>A0ABQ7J8H1_9APIC</name>
<dbReference type="Pfam" id="PF01804">
    <property type="entry name" value="Penicil_amidase"/>
    <property type="match status" value="1"/>
</dbReference>
<dbReference type="PANTHER" id="PTHR34218">
    <property type="entry name" value="PEPTIDASE S45 PENICILLIN AMIDASE"/>
    <property type="match status" value="1"/>
</dbReference>
<dbReference type="SUPFAM" id="SSF56235">
    <property type="entry name" value="N-terminal nucleophile aminohydrolases (Ntn hydrolases)"/>
    <property type="match status" value="1"/>
</dbReference>
<gene>
    <name evidence="2" type="ORF">IE077_003316</name>
</gene>
<dbReference type="InterPro" id="IPR002692">
    <property type="entry name" value="S45"/>
</dbReference>
<evidence type="ECO:0000313" key="3">
    <source>
        <dbReference type="Proteomes" id="UP000823046"/>
    </source>
</evidence>
<reference evidence="2 3" key="1">
    <citation type="journal article" date="2020" name="bioRxiv">
        <title>Metabolic contributions of an alphaproteobacterial endosymbiont in the apicomplexan Cardiosporidium cionae.</title>
        <authorList>
            <person name="Hunter E.S."/>
            <person name="Paight C.J."/>
            <person name="Lane C.E."/>
        </authorList>
    </citation>
    <scope>NUCLEOTIDE SEQUENCE [LARGE SCALE GENOMIC DNA]</scope>
    <source>
        <strain evidence="2">ESH_2018</strain>
    </source>
</reference>
<proteinExistence type="inferred from homology"/>
<comment type="similarity">
    <text evidence="1">Belongs to the peptidase S45 family.</text>
</comment>
<organism evidence="2 3">
    <name type="scientific">Cardiosporidium cionae</name>
    <dbReference type="NCBI Taxonomy" id="476202"/>
    <lineage>
        <taxon>Eukaryota</taxon>
        <taxon>Sar</taxon>
        <taxon>Alveolata</taxon>
        <taxon>Apicomplexa</taxon>
        <taxon>Aconoidasida</taxon>
        <taxon>Nephromycida</taxon>
        <taxon>Cardiosporidium</taxon>
    </lineage>
</organism>
<protein>
    <submittedName>
        <fullName evidence="2">Uncharacterized protein</fullName>
    </submittedName>
</protein>
<evidence type="ECO:0000256" key="1">
    <source>
        <dbReference type="ARBA" id="ARBA00006586"/>
    </source>
</evidence>
<dbReference type="EMBL" id="JADAQX010000425">
    <property type="protein sequence ID" value="KAF8820297.1"/>
    <property type="molecule type" value="Genomic_DNA"/>
</dbReference>
<dbReference type="Gene3D" id="1.10.439.10">
    <property type="entry name" value="Penicillin Amidohydrolase, domain 1"/>
    <property type="match status" value="1"/>
</dbReference>
<comment type="caution">
    <text evidence="2">The sequence shown here is derived from an EMBL/GenBank/DDBJ whole genome shotgun (WGS) entry which is preliminary data.</text>
</comment>
<evidence type="ECO:0000313" key="2">
    <source>
        <dbReference type="EMBL" id="KAF8820297.1"/>
    </source>
</evidence>
<dbReference type="InterPro" id="IPR029055">
    <property type="entry name" value="Ntn_hydrolases_N"/>
</dbReference>
<dbReference type="PANTHER" id="PTHR34218:SF4">
    <property type="entry name" value="ACYL-HOMOSERINE LACTONE ACYLASE QUIP"/>
    <property type="match status" value="1"/>
</dbReference>
<accession>A0ABQ7J8H1</accession>
<dbReference type="InterPro" id="IPR023343">
    <property type="entry name" value="Penicillin_amidase_dom1"/>
</dbReference>
<keyword evidence="3" id="KW-1185">Reference proteome</keyword>
<sequence>MDIFVETSRLYDDCFVYTNISNEQWSSTIQVEGLQNPVKIYRDSMGFPYIFAENDEDMVFAQGYITALERSSQMNIFRLMGQGRLSEFLGDNFFYSDVRMRTLELQKVADRFLKHTDPMSLRLLEFYAQGASAGLKSISRPQIEYKLLHLPFNTTWTIQDCALMQAVISLQLNRGWNIEISNSIIDEFIPSMKEELKLRFEDRIPFINPEGPRATLYNLEGKRISVPEDVKQM</sequence>
<dbReference type="Proteomes" id="UP000823046">
    <property type="component" value="Unassembled WGS sequence"/>
</dbReference>
<feature type="non-terminal residue" evidence="2">
    <location>
        <position position="233"/>
    </location>
</feature>